<reference evidence="2 3" key="1">
    <citation type="submission" date="2019-02" db="EMBL/GenBank/DDBJ databases">
        <title>Deep-cultivation of Planctomycetes and their phenomic and genomic characterization uncovers novel biology.</title>
        <authorList>
            <person name="Wiegand S."/>
            <person name="Jogler M."/>
            <person name="Boedeker C."/>
            <person name="Pinto D."/>
            <person name="Vollmers J."/>
            <person name="Rivas-Marin E."/>
            <person name="Kohn T."/>
            <person name="Peeters S.H."/>
            <person name="Heuer A."/>
            <person name="Rast P."/>
            <person name="Oberbeckmann S."/>
            <person name="Bunk B."/>
            <person name="Jeske O."/>
            <person name="Meyerdierks A."/>
            <person name="Storesund J.E."/>
            <person name="Kallscheuer N."/>
            <person name="Luecker S."/>
            <person name="Lage O.M."/>
            <person name="Pohl T."/>
            <person name="Merkel B.J."/>
            <person name="Hornburger P."/>
            <person name="Mueller R.-W."/>
            <person name="Bruemmer F."/>
            <person name="Labrenz M."/>
            <person name="Spormann A.M."/>
            <person name="Op den Camp H."/>
            <person name="Overmann J."/>
            <person name="Amann R."/>
            <person name="Jetten M.S.M."/>
            <person name="Mascher T."/>
            <person name="Medema M.H."/>
            <person name="Devos D.P."/>
            <person name="Kaster A.-K."/>
            <person name="Ovreas L."/>
            <person name="Rohde M."/>
            <person name="Galperin M.Y."/>
            <person name="Jogler C."/>
        </authorList>
    </citation>
    <scope>NUCLEOTIDE SEQUENCE [LARGE SCALE GENOMIC DNA]</scope>
    <source>
        <strain evidence="2 3">Q31a</strain>
    </source>
</reference>
<dbReference type="OrthoDB" id="9806357at2"/>
<evidence type="ECO:0008006" key="4">
    <source>
        <dbReference type="Google" id="ProtNLM"/>
    </source>
</evidence>
<evidence type="ECO:0000256" key="1">
    <source>
        <dbReference type="SAM" id="Phobius"/>
    </source>
</evidence>
<keyword evidence="3" id="KW-1185">Reference proteome</keyword>
<dbReference type="RefSeq" id="WP_145076291.1">
    <property type="nucleotide sequence ID" value="NZ_CP036298.1"/>
</dbReference>
<gene>
    <name evidence="2" type="ORF">Q31a_16750</name>
</gene>
<dbReference type="AlphaFoldDB" id="A0A518G457"/>
<dbReference type="EMBL" id="CP036298">
    <property type="protein sequence ID" value="QDV23377.1"/>
    <property type="molecule type" value="Genomic_DNA"/>
</dbReference>
<evidence type="ECO:0000313" key="3">
    <source>
        <dbReference type="Proteomes" id="UP000318017"/>
    </source>
</evidence>
<accession>A0A518G457</accession>
<dbReference type="KEGG" id="ahel:Q31a_16750"/>
<sequence>MEIKRSTGREKSLPALVILASLVCLAFLLIGSTTEREKGNVGHALSTSQLHRIQNRQALTFDLSRATIPLNEIHSGGPPKDGIPAISNPATMPREHADFLKANERVIGVAIEGRARAYPISILNQHEIVNDRLGDIPIAVTYCPLCDSAVVFDRRTPLGEREFGVSGLLYNSNVLMYDRADSESLWSQMKSEGVSGPGAAQKLTVLPMELTSWEAWQARQPHTDVLSPETGYNRNYKANPYAGYFRQPNLMFPARPQSNALPLKERVLGIWDATKAFAIPVSVFGRQSTQLEKEINGKRIVIAFDKSDQTLRIVSADDGLQWVNAFWFAWYAFRPQTEVVTRQSIP</sequence>
<protein>
    <recommendedName>
        <fullName evidence="4">DUF3179 domain-containing protein</fullName>
    </recommendedName>
</protein>
<keyword evidence="1" id="KW-0472">Membrane</keyword>
<keyword evidence="1" id="KW-0812">Transmembrane</keyword>
<organism evidence="2 3">
    <name type="scientific">Aureliella helgolandensis</name>
    <dbReference type="NCBI Taxonomy" id="2527968"/>
    <lineage>
        <taxon>Bacteria</taxon>
        <taxon>Pseudomonadati</taxon>
        <taxon>Planctomycetota</taxon>
        <taxon>Planctomycetia</taxon>
        <taxon>Pirellulales</taxon>
        <taxon>Pirellulaceae</taxon>
        <taxon>Aureliella</taxon>
    </lineage>
</organism>
<dbReference type="Proteomes" id="UP000318017">
    <property type="component" value="Chromosome"/>
</dbReference>
<proteinExistence type="predicted"/>
<name>A0A518G457_9BACT</name>
<dbReference type="Pfam" id="PF11376">
    <property type="entry name" value="DUF3179"/>
    <property type="match status" value="1"/>
</dbReference>
<dbReference type="InterPro" id="IPR021516">
    <property type="entry name" value="DUF3179"/>
</dbReference>
<evidence type="ECO:0000313" key="2">
    <source>
        <dbReference type="EMBL" id="QDV23377.1"/>
    </source>
</evidence>
<keyword evidence="1" id="KW-1133">Transmembrane helix</keyword>
<feature type="transmembrane region" description="Helical" evidence="1">
    <location>
        <begin position="12"/>
        <end position="31"/>
    </location>
</feature>